<dbReference type="EMBL" id="UINC01191349">
    <property type="protein sequence ID" value="SVE05954.1"/>
    <property type="molecule type" value="Genomic_DNA"/>
</dbReference>
<evidence type="ECO:0000313" key="2">
    <source>
        <dbReference type="EMBL" id="SVE05954.1"/>
    </source>
</evidence>
<organism evidence="2">
    <name type="scientific">marine metagenome</name>
    <dbReference type="NCBI Taxonomy" id="408172"/>
    <lineage>
        <taxon>unclassified sequences</taxon>
        <taxon>metagenomes</taxon>
        <taxon>ecological metagenomes</taxon>
    </lineage>
</organism>
<sequence length="76" mass="8445">MNPKEDNNSPEPTTGWGDGSAPIPCAPDCEANHQHYYPKTEKVESDPVTVTMKVINSTDQDFTVNCSWCVDEKDQT</sequence>
<name>A0A383AE40_9ZZZZ</name>
<gene>
    <name evidence="2" type="ORF">METZ01_LOCUS458808</name>
</gene>
<evidence type="ECO:0000256" key="1">
    <source>
        <dbReference type="SAM" id="MobiDB-lite"/>
    </source>
</evidence>
<dbReference type="AlphaFoldDB" id="A0A383AE40"/>
<protein>
    <submittedName>
        <fullName evidence="2">Uncharacterized protein</fullName>
    </submittedName>
</protein>
<accession>A0A383AE40</accession>
<reference evidence="2" key="1">
    <citation type="submission" date="2018-05" db="EMBL/GenBank/DDBJ databases">
        <authorList>
            <person name="Lanie J.A."/>
            <person name="Ng W.-L."/>
            <person name="Kazmierczak K.M."/>
            <person name="Andrzejewski T.M."/>
            <person name="Davidsen T.M."/>
            <person name="Wayne K.J."/>
            <person name="Tettelin H."/>
            <person name="Glass J.I."/>
            <person name="Rusch D."/>
            <person name="Podicherti R."/>
            <person name="Tsui H.-C.T."/>
            <person name="Winkler M.E."/>
        </authorList>
    </citation>
    <scope>NUCLEOTIDE SEQUENCE</scope>
</reference>
<feature type="non-terminal residue" evidence="2">
    <location>
        <position position="76"/>
    </location>
</feature>
<proteinExistence type="predicted"/>
<feature type="region of interest" description="Disordered" evidence="1">
    <location>
        <begin position="1"/>
        <end position="23"/>
    </location>
</feature>